<keyword evidence="1" id="KW-0812">Transmembrane</keyword>
<dbReference type="AlphaFoldDB" id="K1VAT8"/>
<accession>K1VAT8</accession>
<sequence>MNEFQYNGTPQEQAMADLLKTQGHRLARQQIIFALIFLLVIVLAAYYI</sequence>
<reference evidence="2" key="1">
    <citation type="journal article" date="2013" name="Environ. Microbiol.">
        <title>Microbiota from the distal guts of lean and obese adolescents exhibit partial functional redundancy besides clear differences in community structure.</title>
        <authorList>
            <person name="Ferrer M."/>
            <person name="Ruiz A."/>
            <person name="Lanza F."/>
            <person name="Haange S.B."/>
            <person name="Oberbach A."/>
            <person name="Till H."/>
            <person name="Bargiela R."/>
            <person name="Campoy C."/>
            <person name="Segura M.T."/>
            <person name="Richter M."/>
            <person name="von Bergen M."/>
            <person name="Seifert J."/>
            <person name="Suarez A."/>
        </authorList>
    </citation>
    <scope>NUCLEOTIDE SEQUENCE</scope>
</reference>
<protein>
    <submittedName>
        <fullName evidence="2">Uncharacterized protein</fullName>
    </submittedName>
</protein>
<feature type="non-terminal residue" evidence="2">
    <location>
        <position position="48"/>
    </location>
</feature>
<comment type="caution">
    <text evidence="2">The sequence shown here is derived from an EMBL/GenBank/DDBJ whole genome shotgun (WGS) entry which is preliminary data.</text>
</comment>
<gene>
    <name evidence="2" type="ORF">LEA_00752</name>
</gene>
<feature type="transmembrane region" description="Helical" evidence="1">
    <location>
        <begin position="30"/>
        <end position="47"/>
    </location>
</feature>
<name>K1VAT8_9ZZZZ</name>
<proteinExistence type="predicted"/>
<dbReference type="EMBL" id="AJWY01000530">
    <property type="protein sequence ID" value="EKC81046.1"/>
    <property type="molecule type" value="Genomic_DNA"/>
</dbReference>
<evidence type="ECO:0000256" key="1">
    <source>
        <dbReference type="SAM" id="Phobius"/>
    </source>
</evidence>
<keyword evidence="1" id="KW-1133">Transmembrane helix</keyword>
<keyword evidence="1" id="KW-0472">Membrane</keyword>
<evidence type="ECO:0000313" key="2">
    <source>
        <dbReference type="EMBL" id="EKC81046.1"/>
    </source>
</evidence>
<organism evidence="2">
    <name type="scientific">human gut metagenome</name>
    <dbReference type="NCBI Taxonomy" id="408170"/>
    <lineage>
        <taxon>unclassified sequences</taxon>
        <taxon>metagenomes</taxon>
        <taxon>organismal metagenomes</taxon>
    </lineage>
</organism>